<evidence type="ECO:0000313" key="3">
    <source>
        <dbReference type="Proteomes" id="UP000178109"/>
    </source>
</evidence>
<dbReference type="InterPro" id="IPR018911">
    <property type="entry name" value="Gmad2_Ig-like_dom"/>
</dbReference>
<accession>A0A1G2BSY5</accession>
<evidence type="ECO:0000259" key="1">
    <source>
        <dbReference type="Pfam" id="PF10648"/>
    </source>
</evidence>
<dbReference type="Pfam" id="PF10648">
    <property type="entry name" value="Gmad2"/>
    <property type="match status" value="1"/>
</dbReference>
<sequence length="152" mass="16483">MTKYIWITVCVITLILILGWKQAGKEPPVVLPEAPTEDVPVLEAGEPIVSESGNIKVTQPQPNSLVSSPMLVKGQARTFESTFQMVLKDGDGKEVTKKTVTYTAPDPSQFGDFGELLLFDTPKIDSGTLEVYSNSAKDGAVQDLVSIPVKFK</sequence>
<name>A0A1G2BSY5_9BACT</name>
<feature type="domain" description="Bacterial spore germination immunoglobulin-like" evidence="1">
    <location>
        <begin position="54"/>
        <end position="140"/>
    </location>
</feature>
<evidence type="ECO:0000313" key="2">
    <source>
        <dbReference type="EMBL" id="OGY92274.1"/>
    </source>
</evidence>
<dbReference type="STRING" id="1798553.A3H70_03470"/>
<comment type="caution">
    <text evidence="2">The sequence shown here is derived from an EMBL/GenBank/DDBJ whole genome shotgun (WGS) entry which is preliminary data.</text>
</comment>
<dbReference type="Proteomes" id="UP000178109">
    <property type="component" value="Unassembled WGS sequence"/>
</dbReference>
<dbReference type="EMBL" id="MHKO01000025">
    <property type="protein sequence ID" value="OGY92274.1"/>
    <property type="molecule type" value="Genomic_DNA"/>
</dbReference>
<reference evidence="2 3" key="1">
    <citation type="journal article" date="2016" name="Nat. Commun.">
        <title>Thousands of microbial genomes shed light on interconnected biogeochemical processes in an aquifer system.</title>
        <authorList>
            <person name="Anantharaman K."/>
            <person name="Brown C.T."/>
            <person name="Hug L.A."/>
            <person name="Sharon I."/>
            <person name="Castelle C.J."/>
            <person name="Probst A.J."/>
            <person name="Thomas B.C."/>
            <person name="Singh A."/>
            <person name="Wilkins M.J."/>
            <person name="Karaoz U."/>
            <person name="Brodie E.L."/>
            <person name="Williams K.H."/>
            <person name="Hubbard S.S."/>
            <person name="Banfield J.F."/>
        </authorList>
    </citation>
    <scope>NUCLEOTIDE SEQUENCE [LARGE SCALE GENOMIC DNA]</scope>
</reference>
<organism evidence="2 3">
    <name type="scientific">Candidatus Komeilibacteria bacterium RIFCSPLOWO2_02_FULL_48_11</name>
    <dbReference type="NCBI Taxonomy" id="1798553"/>
    <lineage>
        <taxon>Bacteria</taxon>
        <taxon>Candidatus Komeiliibacteriota</taxon>
    </lineage>
</organism>
<protein>
    <recommendedName>
        <fullName evidence="1">Bacterial spore germination immunoglobulin-like domain-containing protein</fullName>
    </recommendedName>
</protein>
<dbReference type="AlphaFoldDB" id="A0A1G2BSY5"/>
<proteinExistence type="predicted"/>
<gene>
    <name evidence="2" type="ORF">A3H70_03470</name>
</gene>